<gene>
    <name evidence="2" type="ORF">WIS52_03930</name>
</gene>
<evidence type="ECO:0000256" key="1">
    <source>
        <dbReference type="SAM" id="Phobius"/>
    </source>
</evidence>
<reference evidence="2 3" key="1">
    <citation type="submission" date="2024-03" db="EMBL/GenBank/DDBJ databases">
        <title>Draft genome sequence of Pseudonocardia nematodicida JCM 31783.</title>
        <authorList>
            <person name="Butdee W."/>
            <person name="Duangmal K."/>
        </authorList>
    </citation>
    <scope>NUCLEOTIDE SEQUENCE [LARGE SCALE GENOMIC DNA]</scope>
    <source>
        <strain evidence="2 3">JCM 31783</strain>
    </source>
</reference>
<name>A0ABV1K6Z4_9PSEU</name>
<protein>
    <recommendedName>
        <fullName evidence="4">Hydrophobic protein</fullName>
    </recommendedName>
</protein>
<dbReference type="EMBL" id="JBEDNQ010000001">
    <property type="protein sequence ID" value="MEQ3549613.1"/>
    <property type="molecule type" value="Genomic_DNA"/>
</dbReference>
<dbReference type="RefSeq" id="WP_349296682.1">
    <property type="nucleotide sequence ID" value="NZ_JBEDNQ010000001.1"/>
</dbReference>
<keyword evidence="1" id="KW-0812">Transmembrane</keyword>
<evidence type="ECO:0008006" key="4">
    <source>
        <dbReference type="Google" id="ProtNLM"/>
    </source>
</evidence>
<keyword evidence="1" id="KW-0472">Membrane</keyword>
<sequence length="54" mass="5726">MLALIGVLLVVWLVLAVLGFVVKGLLWLAVIGIVLFVATAAWGAVKRRTNAGPR</sequence>
<evidence type="ECO:0000313" key="2">
    <source>
        <dbReference type="EMBL" id="MEQ3549613.1"/>
    </source>
</evidence>
<proteinExistence type="predicted"/>
<accession>A0ABV1K6Z4</accession>
<feature type="transmembrane region" description="Helical" evidence="1">
    <location>
        <begin position="26"/>
        <end position="45"/>
    </location>
</feature>
<evidence type="ECO:0000313" key="3">
    <source>
        <dbReference type="Proteomes" id="UP001494902"/>
    </source>
</evidence>
<comment type="caution">
    <text evidence="2">The sequence shown here is derived from an EMBL/GenBank/DDBJ whole genome shotgun (WGS) entry which is preliminary data.</text>
</comment>
<dbReference type="Proteomes" id="UP001494902">
    <property type="component" value="Unassembled WGS sequence"/>
</dbReference>
<keyword evidence="3" id="KW-1185">Reference proteome</keyword>
<organism evidence="2 3">
    <name type="scientific">Pseudonocardia nematodicida</name>
    <dbReference type="NCBI Taxonomy" id="1206997"/>
    <lineage>
        <taxon>Bacteria</taxon>
        <taxon>Bacillati</taxon>
        <taxon>Actinomycetota</taxon>
        <taxon>Actinomycetes</taxon>
        <taxon>Pseudonocardiales</taxon>
        <taxon>Pseudonocardiaceae</taxon>
        <taxon>Pseudonocardia</taxon>
    </lineage>
</organism>
<keyword evidence="1" id="KW-1133">Transmembrane helix</keyword>